<keyword evidence="2" id="KW-1185">Reference proteome</keyword>
<accession>A0A4R4ED10</accession>
<comment type="caution">
    <text evidence="1">The sequence shown here is derived from an EMBL/GenBank/DDBJ whole genome shotgun (WGS) entry which is preliminary data.</text>
</comment>
<dbReference type="OrthoDB" id="9777740at2"/>
<reference evidence="1 2" key="1">
    <citation type="submission" date="2019-03" db="EMBL/GenBank/DDBJ databases">
        <authorList>
            <person name="Kim M.K.M."/>
        </authorList>
    </citation>
    <scope>NUCLEOTIDE SEQUENCE [LARGE SCALE GENOMIC DNA]</scope>
    <source>
        <strain evidence="1 2">18JY21-1</strain>
    </source>
</reference>
<dbReference type="Proteomes" id="UP000295418">
    <property type="component" value="Unassembled WGS sequence"/>
</dbReference>
<evidence type="ECO:0000313" key="2">
    <source>
        <dbReference type="Proteomes" id="UP000295418"/>
    </source>
</evidence>
<name>A0A4R4ED10_9BACL</name>
<dbReference type="Pfam" id="PF12831">
    <property type="entry name" value="FAD_oxidored"/>
    <property type="match status" value="1"/>
</dbReference>
<organism evidence="1 2">
    <name type="scientific">Paenibacillus albiflavus</name>
    <dbReference type="NCBI Taxonomy" id="2545760"/>
    <lineage>
        <taxon>Bacteria</taxon>
        <taxon>Bacillati</taxon>
        <taxon>Bacillota</taxon>
        <taxon>Bacilli</taxon>
        <taxon>Bacillales</taxon>
        <taxon>Paenibacillaceae</taxon>
        <taxon>Paenibacillus</taxon>
    </lineage>
</organism>
<gene>
    <name evidence="1" type="ORF">E0485_12680</name>
</gene>
<evidence type="ECO:0000313" key="1">
    <source>
        <dbReference type="EMBL" id="TCZ76880.1"/>
    </source>
</evidence>
<dbReference type="EMBL" id="SKFG01000011">
    <property type="protein sequence ID" value="TCZ76880.1"/>
    <property type="molecule type" value="Genomic_DNA"/>
</dbReference>
<protein>
    <submittedName>
        <fullName evidence="1">FAD-dependent oxidoreductase</fullName>
    </submittedName>
</protein>
<dbReference type="AlphaFoldDB" id="A0A4R4ED10"/>
<sequence>MEGLYMARAAADEGLSVKIIDTRKEFGGQLLQGQMFFLDEAKDGSGTSLLQGRVKELFTGFKGGSIRKLPEFENYVQTKLVGTIPVASGIQIEQIDTVTETSGLETVKAITYSVNGSSKIIQADYFVENTDHAALSSRLKATPLPSSNSFYGGKELEFMAAGLMMKFKNVDWAKFNKEFNGLSAADKTKNYGGGYVNESFALGLTGMTNRFKTSNDRVFLRGLNALNQGGGQVAINALLVYKVDPSDPESIKEAVELGSKELPGILEHFRKSIAGWEKAELGDIPTYPYIREFTRYETEYVLKPSDMLGGSMHWDDVSIAGYPLDLQGVSFVKWGIQMGIPDKYGMPLRAFELKNYSNVLTAGKNVGANVVAYGSARIQPNTALAAESIGVILGQIHGNKQLRELNEADMKELHQYLAKTYKIKLTGVKGTNKLTNWSEEEIVQLDEGKIVFASYKPKKK</sequence>
<proteinExistence type="predicted"/>